<sequence length="99" mass="11252">MQNRRSSIGDQGLPTDWVRPCETEAAEDFPPRVSVTSTSLRSVGYNPEAHELDLEFKDGRLYRYSGVPPEVHDELLHAPSLGRYFLANVRGQYPCERLC</sequence>
<dbReference type="AlphaFoldDB" id="A0A4U1JAT4"/>
<proteinExistence type="predicted"/>
<dbReference type="Pfam" id="PF13619">
    <property type="entry name" value="KTSC"/>
    <property type="match status" value="1"/>
</dbReference>
<dbReference type="InterPro" id="IPR025309">
    <property type="entry name" value="KTSC_dom"/>
</dbReference>
<organism evidence="2 3">
    <name type="scientific">Polyangium fumosum</name>
    <dbReference type="NCBI Taxonomy" id="889272"/>
    <lineage>
        <taxon>Bacteria</taxon>
        <taxon>Pseudomonadati</taxon>
        <taxon>Myxococcota</taxon>
        <taxon>Polyangia</taxon>
        <taxon>Polyangiales</taxon>
        <taxon>Polyangiaceae</taxon>
        <taxon>Polyangium</taxon>
    </lineage>
</organism>
<comment type="caution">
    <text evidence="2">The sequence shown here is derived from an EMBL/GenBank/DDBJ whole genome shotgun (WGS) entry which is preliminary data.</text>
</comment>
<dbReference type="OrthoDB" id="8612029at2"/>
<accession>A0A4U1JAT4</accession>
<dbReference type="Proteomes" id="UP000309215">
    <property type="component" value="Unassembled WGS sequence"/>
</dbReference>
<dbReference type="EMBL" id="SSMQ01000019">
    <property type="protein sequence ID" value="TKD06426.1"/>
    <property type="molecule type" value="Genomic_DNA"/>
</dbReference>
<keyword evidence="3" id="KW-1185">Reference proteome</keyword>
<name>A0A4U1JAT4_9BACT</name>
<protein>
    <submittedName>
        <fullName evidence="2">KTSC domain-containing protein</fullName>
    </submittedName>
</protein>
<dbReference type="RefSeq" id="WP_136930566.1">
    <property type="nucleotide sequence ID" value="NZ_SSMQ01000019.1"/>
</dbReference>
<reference evidence="2 3" key="1">
    <citation type="submission" date="2019-04" db="EMBL/GenBank/DDBJ databases">
        <authorList>
            <person name="Li Y."/>
            <person name="Wang J."/>
        </authorList>
    </citation>
    <scope>NUCLEOTIDE SEQUENCE [LARGE SCALE GENOMIC DNA]</scope>
    <source>
        <strain evidence="2 3">DSM 14668</strain>
    </source>
</reference>
<evidence type="ECO:0000313" key="2">
    <source>
        <dbReference type="EMBL" id="TKD06426.1"/>
    </source>
</evidence>
<feature type="domain" description="KTSC" evidence="1">
    <location>
        <begin position="37"/>
        <end position="93"/>
    </location>
</feature>
<gene>
    <name evidence="2" type="ORF">E8A74_19605</name>
</gene>
<evidence type="ECO:0000313" key="3">
    <source>
        <dbReference type="Proteomes" id="UP000309215"/>
    </source>
</evidence>
<evidence type="ECO:0000259" key="1">
    <source>
        <dbReference type="Pfam" id="PF13619"/>
    </source>
</evidence>